<feature type="region of interest" description="Disordered" evidence="1">
    <location>
        <begin position="121"/>
        <end position="273"/>
    </location>
</feature>
<feature type="region of interest" description="Disordered" evidence="1">
    <location>
        <begin position="1"/>
        <end position="93"/>
    </location>
</feature>
<comment type="caution">
    <text evidence="2">The sequence shown here is derived from an EMBL/GenBank/DDBJ whole genome shotgun (WGS) entry which is preliminary data.</text>
</comment>
<feature type="compositionally biased region" description="Low complexity" evidence="1">
    <location>
        <begin position="189"/>
        <end position="198"/>
    </location>
</feature>
<dbReference type="AlphaFoldDB" id="W7TPI1"/>
<dbReference type="OrthoDB" id="447251at2759"/>
<evidence type="ECO:0000313" key="3">
    <source>
        <dbReference type="Proteomes" id="UP000019335"/>
    </source>
</evidence>
<feature type="compositionally biased region" description="Gly residues" evidence="1">
    <location>
        <begin position="179"/>
        <end position="188"/>
    </location>
</feature>
<evidence type="ECO:0008006" key="4">
    <source>
        <dbReference type="Google" id="ProtNLM"/>
    </source>
</evidence>
<name>W7TPI1_9STRA</name>
<dbReference type="CDD" id="cd14809">
    <property type="entry name" value="bZIP_AUREO-like"/>
    <property type="match status" value="1"/>
</dbReference>
<sequence length="631" mass="68922">MSARGMKGQGVDGSRGGGINDLGSRAERQNSSVGNDYRKSSNGNDGRDGRSAHLGRDKKSRNSASGALTRPASNTGNGGQMEAPAFQQADDELTETLFNQFDNYADYLPMDDVVAMMSGWQEAGGEGRGGNGGERSLSDDGQMHLQTPLDDEVPLPAAVQGMLSHSGASEEGVVSAGLKSGGSQGSGFGVSDASSSLADDFDDDDGDGDSRLAISVGKGSKRHEERKGGSKKSHPRGGHGGVLEGEGGEGAGKASVDSQKLRNREHARNTRLRKKAYIETLRHQLQSLSDAKDKEDKTELVSHVRSLEGRKLKKARLQTFLLYRARGELDRRKWAVLLAEDFVLKLPLTPYRYFPAGDVEQHARYVRGIDATIRDTASFTVLIDSLSRTYRERVRVQFYSEADYIVIGTGPTLMCRWTMRSENAVACGCQTELELCGMLQAEFEPREVKLKRLNVMFDVMGLMQQLRRMGGGALFQTAPSTLQMAEDPTEEPRIVFALQVPFRIRSINEAWMMHYGVTVEDCQNRCVVLERNPLCPVPGAGGGREGRGAGEAEAPVDSAWQFIQFAYECIAKQLSHSLIVLYETKTQGPIGARLRLFPVYTGGYVTHYMGGLTSLHDPSFPNDYPTVLAFR</sequence>
<dbReference type="EMBL" id="AZIL01002200">
    <property type="protein sequence ID" value="EWM22316.1"/>
    <property type="molecule type" value="Genomic_DNA"/>
</dbReference>
<feature type="compositionally biased region" description="Gly residues" evidence="1">
    <location>
        <begin position="238"/>
        <end position="251"/>
    </location>
</feature>
<feature type="compositionally biased region" description="Polar residues" evidence="1">
    <location>
        <begin position="29"/>
        <end position="44"/>
    </location>
</feature>
<evidence type="ECO:0000313" key="2">
    <source>
        <dbReference type="EMBL" id="EWM22316.1"/>
    </source>
</evidence>
<accession>W7TPI1</accession>
<protein>
    <recommendedName>
        <fullName evidence="4">BZIP domain-containing protein</fullName>
    </recommendedName>
</protein>
<feature type="compositionally biased region" description="Gly residues" evidence="1">
    <location>
        <begin position="122"/>
        <end position="133"/>
    </location>
</feature>
<organism evidence="2 3">
    <name type="scientific">Nannochloropsis gaditana</name>
    <dbReference type="NCBI Taxonomy" id="72520"/>
    <lineage>
        <taxon>Eukaryota</taxon>
        <taxon>Sar</taxon>
        <taxon>Stramenopiles</taxon>
        <taxon>Ochrophyta</taxon>
        <taxon>Eustigmatophyceae</taxon>
        <taxon>Eustigmatales</taxon>
        <taxon>Monodopsidaceae</taxon>
        <taxon>Nannochloropsis</taxon>
    </lineage>
</organism>
<evidence type="ECO:0000256" key="1">
    <source>
        <dbReference type="SAM" id="MobiDB-lite"/>
    </source>
</evidence>
<feature type="compositionally biased region" description="Basic and acidic residues" evidence="1">
    <location>
        <begin position="45"/>
        <end position="57"/>
    </location>
</feature>
<dbReference type="Gene3D" id="1.20.5.170">
    <property type="match status" value="1"/>
</dbReference>
<feature type="compositionally biased region" description="Gly residues" evidence="1">
    <location>
        <begin position="7"/>
        <end position="20"/>
    </location>
</feature>
<feature type="compositionally biased region" description="Basic and acidic residues" evidence="1">
    <location>
        <begin position="259"/>
        <end position="268"/>
    </location>
</feature>
<proteinExistence type="predicted"/>
<gene>
    <name evidence="2" type="ORF">Naga_100118g9</name>
</gene>
<reference evidence="2 3" key="1">
    <citation type="journal article" date="2014" name="Mol. Plant">
        <title>Chromosome Scale Genome Assembly and Transcriptome Profiling of Nannochloropsis gaditana in Nitrogen Depletion.</title>
        <authorList>
            <person name="Corteggiani Carpinelli E."/>
            <person name="Telatin A."/>
            <person name="Vitulo N."/>
            <person name="Forcato C."/>
            <person name="D'Angelo M."/>
            <person name="Schiavon R."/>
            <person name="Vezzi A."/>
            <person name="Giacometti G.M."/>
            <person name="Morosinotto T."/>
            <person name="Valle G."/>
        </authorList>
    </citation>
    <scope>NUCLEOTIDE SEQUENCE [LARGE SCALE GENOMIC DNA]</scope>
    <source>
        <strain evidence="2 3">B-31</strain>
    </source>
</reference>
<feature type="compositionally biased region" description="Polar residues" evidence="1">
    <location>
        <begin position="62"/>
        <end position="75"/>
    </location>
</feature>
<dbReference type="Proteomes" id="UP000019335">
    <property type="component" value="Unassembled WGS sequence"/>
</dbReference>
<keyword evidence="3" id="KW-1185">Reference proteome</keyword>